<evidence type="ECO:0000256" key="3">
    <source>
        <dbReference type="ARBA" id="ARBA00022679"/>
    </source>
</evidence>
<accession>A0A1R4KIH9</accession>
<dbReference type="InterPro" id="IPR050800">
    <property type="entry name" value="ARTD/PARP"/>
</dbReference>
<evidence type="ECO:0000256" key="2">
    <source>
        <dbReference type="ARBA" id="ARBA00022676"/>
    </source>
</evidence>
<sequence>MGPAAGYVAGMGTKIAETYLINVDSGANANKFYRAELHDDGTVVKNWGRVGATGQTKVEKGGRYAYEDVVARKKRRGYTVVDVIGATASTKAAPSATLKRAATAQLTGGRADPVLADLIDRLVSVNKHQLLEASGGLISVNLAGQVTTPLGAISARSIRDARALLDKMSGMTRGADRGRLTEQYLRLIPQAVPVSAGRGWSEGWLDAHTSARRQSELLDSLEASVRYADASQATADESGRVPADLFRYRVRVLDPTDVDFRAVIDRYNDTKQDAHAWSKTLKPVRMYALEDGRHGDEIAQTARRVRNVRRLWHGTGAANVLSILAKGLFIPPTTGSGIHIAGRMFGDGIYLSRSASKSAGYSVGYWGGGKSQSVFMFLTETAMGSEYRPTGSAYDSSIPRRARTEKNKSGRPYDSINVNPGMGGVRNHEAVVWDPMQVNLRWLVEFEA</sequence>
<dbReference type="CDD" id="cd07996">
    <property type="entry name" value="WGR_MMR_like"/>
    <property type="match status" value="1"/>
</dbReference>
<dbReference type="Proteomes" id="UP000196320">
    <property type="component" value="Unassembled WGS sequence"/>
</dbReference>
<dbReference type="GO" id="GO:0006302">
    <property type="term" value="P:double-strand break repair"/>
    <property type="evidence" value="ECO:0007669"/>
    <property type="project" value="TreeGrafter"/>
</dbReference>
<keyword evidence="2" id="KW-0328">Glycosyltransferase</keyword>
<dbReference type="PANTHER" id="PTHR10459">
    <property type="entry name" value="DNA LIGASE"/>
    <property type="match status" value="1"/>
</dbReference>
<keyword evidence="4" id="KW-0520">NAD</keyword>
<dbReference type="PROSITE" id="PS51059">
    <property type="entry name" value="PARP_CATALYTIC"/>
    <property type="match status" value="1"/>
</dbReference>
<evidence type="ECO:0000313" key="8">
    <source>
        <dbReference type="EMBL" id="SJN43883.1"/>
    </source>
</evidence>
<comment type="catalytic activity">
    <reaction evidence="5">
        <text>NAD(+) + (ADP-D-ribosyl)n-acceptor = nicotinamide + (ADP-D-ribosyl)n+1-acceptor + H(+).</text>
        <dbReference type="EC" id="2.4.2.30"/>
    </reaction>
</comment>
<dbReference type="Gene3D" id="3.90.228.10">
    <property type="match status" value="1"/>
</dbReference>
<reference evidence="8 9" key="1">
    <citation type="submission" date="2017-02" db="EMBL/GenBank/DDBJ databases">
        <authorList>
            <person name="Peterson S.W."/>
        </authorList>
    </citation>
    <scope>NUCLEOTIDE SEQUENCE [LARGE SCALE GENOMIC DNA]</scope>
    <source>
        <strain evidence="8 9">B Mb 05.01</strain>
    </source>
</reference>
<dbReference type="GO" id="GO:0070212">
    <property type="term" value="P:protein poly-ADP-ribosylation"/>
    <property type="evidence" value="ECO:0007669"/>
    <property type="project" value="TreeGrafter"/>
</dbReference>
<keyword evidence="9" id="KW-1185">Reference proteome</keyword>
<dbReference type="GO" id="GO:1990404">
    <property type="term" value="F:NAD+-protein mono-ADP-ribosyltransferase activity"/>
    <property type="evidence" value="ECO:0007669"/>
    <property type="project" value="TreeGrafter"/>
</dbReference>
<evidence type="ECO:0000256" key="1">
    <source>
        <dbReference type="ARBA" id="ARBA00012020"/>
    </source>
</evidence>
<evidence type="ECO:0000256" key="4">
    <source>
        <dbReference type="ARBA" id="ARBA00023027"/>
    </source>
</evidence>
<dbReference type="InterPro" id="IPR049809">
    <property type="entry name" value="YehF/YfeS-like_WGR"/>
</dbReference>
<protein>
    <recommendedName>
        <fullName evidence="1">NAD(+) ADP-ribosyltransferase</fullName>
        <ecNumber evidence="1">2.4.2.30</ecNumber>
    </recommendedName>
</protein>
<dbReference type="Pfam" id="PF00644">
    <property type="entry name" value="PARP"/>
    <property type="match status" value="1"/>
</dbReference>
<dbReference type="SMART" id="SM00773">
    <property type="entry name" value="WGR"/>
    <property type="match status" value="1"/>
</dbReference>
<name>A0A1R4KIH9_9MICO</name>
<dbReference type="AlphaFoldDB" id="A0A1R4KIH9"/>
<feature type="region of interest" description="Disordered" evidence="6">
    <location>
        <begin position="389"/>
        <end position="419"/>
    </location>
</feature>
<dbReference type="SUPFAM" id="SSF142921">
    <property type="entry name" value="WGR domain-like"/>
    <property type="match status" value="1"/>
</dbReference>
<evidence type="ECO:0000313" key="9">
    <source>
        <dbReference type="Proteomes" id="UP000196320"/>
    </source>
</evidence>
<feature type="domain" description="PARP catalytic" evidence="7">
    <location>
        <begin position="237"/>
        <end position="448"/>
    </location>
</feature>
<dbReference type="InterPro" id="IPR008893">
    <property type="entry name" value="WGR_domain"/>
</dbReference>
<proteinExistence type="predicted"/>
<dbReference type="SUPFAM" id="SSF56399">
    <property type="entry name" value="ADP-ribosylation"/>
    <property type="match status" value="1"/>
</dbReference>
<dbReference type="InterPro" id="IPR012317">
    <property type="entry name" value="Poly(ADP-ribose)pol_cat_dom"/>
</dbReference>
<dbReference type="PANTHER" id="PTHR10459:SF60">
    <property type="entry name" value="POLY [ADP-RIBOSE] POLYMERASE 2"/>
    <property type="match status" value="1"/>
</dbReference>
<organism evidence="8 9">
    <name type="scientific">Microbacterium esteraromaticum</name>
    <dbReference type="NCBI Taxonomy" id="57043"/>
    <lineage>
        <taxon>Bacteria</taxon>
        <taxon>Bacillati</taxon>
        <taxon>Actinomycetota</taxon>
        <taxon>Actinomycetes</taxon>
        <taxon>Micrococcales</taxon>
        <taxon>Microbacteriaceae</taxon>
        <taxon>Microbacterium</taxon>
    </lineage>
</organism>
<evidence type="ECO:0000256" key="5">
    <source>
        <dbReference type="ARBA" id="ARBA00033987"/>
    </source>
</evidence>
<dbReference type="GO" id="GO:0003950">
    <property type="term" value="F:NAD+ poly-ADP-ribosyltransferase activity"/>
    <property type="evidence" value="ECO:0007669"/>
    <property type="project" value="UniProtKB-EC"/>
</dbReference>
<evidence type="ECO:0000256" key="6">
    <source>
        <dbReference type="SAM" id="MobiDB-lite"/>
    </source>
</evidence>
<dbReference type="Pfam" id="PF05406">
    <property type="entry name" value="WGR"/>
    <property type="match status" value="1"/>
</dbReference>
<dbReference type="EC" id="2.4.2.30" evidence="1"/>
<dbReference type="Gene3D" id="2.20.140.10">
    <property type="entry name" value="WGR domain"/>
    <property type="match status" value="1"/>
</dbReference>
<gene>
    <name evidence="8" type="ORF">FM104_13010</name>
</gene>
<dbReference type="InterPro" id="IPR036930">
    <property type="entry name" value="WGR_dom_sf"/>
</dbReference>
<keyword evidence="3" id="KW-0808">Transferase</keyword>
<dbReference type="EMBL" id="FUKO01000033">
    <property type="protein sequence ID" value="SJN43883.1"/>
    <property type="molecule type" value="Genomic_DNA"/>
</dbReference>
<evidence type="ECO:0000259" key="7">
    <source>
        <dbReference type="PROSITE" id="PS51059"/>
    </source>
</evidence>